<name>A0ABV7APY7_9GAMM</name>
<keyword evidence="2" id="KW-0812">Transmembrane</keyword>
<keyword evidence="2" id="KW-1133">Transmembrane helix</keyword>
<evidence type="ECO:0000313" key="3">
    <source>
        <dbReference type="EMBL" id="MFC2971016.1"/>
    </source>
</evidence>
<feature type="region of interest" description="Disordered" evidence="1">
    <location>
        <begin position="144"/>
        <end position="168"/>
    </location>
</feature>
<dbReference type="RefSeq" id="WP_377812586.1">
    <property type="nucleotide sequence ID" value="NZ_JBHRSJ010000001.1"/>
</dbReference>
<reference evidence="4" key="1">
    <citation type="journal article" date="2019" name="Int. J. Syst. Evol. Microbiol.">
        <title>The Global Catalogue of Microorganisms (GCM) 10K type strain sequencing project: providing services to taxonomists for standard genome sequencing and annotation.</title>
        <authorList>
            <consortium name="The Broad Institute Genomics Platform"/>
            <consortium name="The Broad Institute Genome Sequencing Center for Infectious Disease"/>
            <person name="Wu L."/>
            <person name="Ma J."/>
        </authorList>
    </citation>
    <scope>NUCLEOTIDE SEQUENCE [LARGE SCALE GENOMIC DNA]</scope>
    <source>
        <strain evidence="4">KCTC 62195</strain>
    </source>
</reference>
<protein>
    <submittedName>
        <fullName evidence="3">Uncharacterized protein</fullName>
    </submittedName>
</protein>
<keyword evidence="4" id="KW-1185">Reference proteome</keyword>
<gene>
    <name evidence="3" type="ORF">ACFOJE_02140</name>
</gene>
<sequence length="168" mass="18112">MPILLLLMWELALKLDLPLERLRGSVELPAGIAPIAPDVRRGATIPGPVATTNVPRVGLVSLVTEFVRERPGSIIEIPEPRSRRLPPVIMARGIRLEVTVALPIAFMVTIRPTSIGIAVITSVVVDITIAAIMLVAVGRAAGQYESQHDSPQEKTKHGGLPNERGRQC</sequence>
<dbReference type="Proteomes" id="UP001595457">
    <property type="component" value="Unassembled WGS sequence"/>
</dbReference>
<evidence type="ECO:0000313" key="4">
    <source>
        <dbReference type="Proteomes" id="UP001595457"/>
    </source>
</evidence>
<evidence type="ECO:0000256" key="2">
    <source>
        <dbReference type="SAM" id="Phobius"/>
    </source>
</evidence>
<dbReference type="EMBL" id="JBHRSJ010000001">
    <property type="protein sequence ID" value="MFC2971016.1"/>
    <property type="molecule type" value="Genomic_DNA"/>
</dbReference>
<evidence type="ECO:0000256" key="1">
    <source>
        <dbReference type="SAM" id="MobiDB-lite"/>
    </source>
</evidence>
<feature type="transmembrane region" description="Helical" evidence="2">
    <location>
        <begin position="115"/>
        <end position="137"/>
    </location>
</feature>
<comment type="caution">
    <text evidence="3">The sequence shown here is derived from an EMBL/GenBank/DDBJ whole genome shotgun (WGS) entry which is preliminary data.</text>
</comment>
<proteinExistence type="predicted"/>
<accession>A0ABV7APY7</accession>
<organism evidence="3 4">
    <name type="scientific">Azotobacter bryophylli</name>
    <dbReference type="NCBI Taxonomy" id="1986537"/>
    <lineage>
        <taxon>Bacteria</taxon>
        <taxon>Pseudomonadati</taxon>
        <taxon>Pseudomonadota</taxon>
        <taxon>Gammaproteobacteria</taxon>
        <taxon>Pseudomonadales</taxon>
        <taxon>Pseudomonadaceae</taxon>
        <taxon>Azotobacter</taxon>
    </lineage>
</organism>
<keyword evidence="2" id="KW-0472">Membrane</keyword>
<feature type="compositionally biased region" description="Basic and acidic residues" evidence="1">
    <location>
        <begin position="146"/>
        <end position="156"/>
    </location>
</feature>